<dbReference type="InterPro" id="IPR036869">
    <property type="entry name" value="J_dom_sf"/>
</dbReference>
<name>A0AB34IS55_PRYPA</name>
<sequence>MDLLAAVLAAEDSFAVLGFPSSSAEPIPPADVRSAFRRRALQCHPDKSDDARAPEAFRKLTEAFEALHDPQEQARARRDVSARSAPPQPKRRRTEAASRSWGEWERELRRREEIERSFHSLQRARYADRQAGAVLRKAERVCDELDERAGITGNELTREGRVGEAEEGQASRSLEEACAAAAAAADPRRLVQLLSYLRATHRYCLFCATTFNSDDDMLQNCPGLLEEAHENGQEDAAADEACWDDDDYS</sequence>
<feature type="region of interest" description="Disordered" evidence="1">
    <location>
        <begin position="229"/>
        <end position="249"/>
    </location>
</feature>
<evidence type="ECO:0000256" key="1">
    <source>
        <dbReference type="SAM" id="MobiDB-lite"/>
    </source>
</evidence>
<dbReference type="SUPFAM" id="SSF46565">
    <property type="entry name" value="Chaperone J-domain"/>
    <property type="match status" value="1"/>
</dbReference>
<feature type="compositionally biased region" description="Basic and acidic residues" evidence="1">
    <location>
        <begin position="64"/>
        <end position="81"/>
    </location>
</feature>
<dbReference type="Pfam" id="PF00226">
    <property type="entry name" value="DnaJ"/>
    <property type="match status" value="1"/>
</dbReference>
<dbReference type="PRINTS" id="PR00625">
    <property type="entry name" value="JDOMAIN"/>
</dbReference>
<organism evidence="3 4">
    <name type="scientific">Prymnesium parvum</name>
    <name type="common">Toxic golden alga</name>
    <dbReference type="NCBI Taxonomy" id="97485"/>
    <lineage>
        <taxon>Eukaryota</taxon>
        <taxon>Haptista</taxon>
        <taxon>Haptophyta</taxon>
        <taxon>Prymnesiophyceae</taxon>
        <taxon>Prymnesiales</taxon>
        <taxon>Prymnesiaceae</taxon>
        <taxon>Prymnesium</taxon>
    </lineage>
</organism>
<proteinExistence type="predicted"/>
<dbReference type="GO" id="GO:0000776">
    <property type="term" value="C:kinetochore"/>
    <property type="evidence" value="ECO:0007669"/>
    <property type="project" value="TreeGrafter"/>
</dbReference>
<evidence type="ECO:0000313" key="3">
    <source>
        <dbReference type="EMBL" id="KAL1504103.1"/>
    </source>
</evidence>
<feature type="compositionally biased region" description="Acidic residues" evidence="1">
    <location>
        <begin position="236"/>
        <end position="249"/>
    </location>
</feature>
<feature type="region of interest" description="Disordered" evidence="1">
    <location>
        <begin position="64"/>
        <end position="99"/>
    </location>
</feature>
<protein>
    <recommendedName>
        <fullName evidence="2">J domain-containing protein</fullName>
    </recommendedName>
</protein>
<dbReference type="PANTHER" id="PTHR21032:SF0">
    <property type="entry name" value="G PATCH DOMAIN-CONTAINING PROTEIN 11"/>
    <property type="match status" value="1"/>
</dbReference>
<dbReference type="InterPro" id="IPR025239">
    <property type="entry name" value="DUF4187"/>
</dbReference>
<dbReference type="PROSITE" id="PS50076">
    <property type="entry name" value="DNAJ_2"/>
    <property type="match status" value="1"/>
</dbReference>
<evidence type="ECO:0000259" key="2">
    <source>
        <dbReference type="PROSITE" id="PS50076"/>
    </source>
</evidence>
<dbReference type="SMART" id="SM00271">
    <property type="entry name" value="DnaJ"/>
    <property type="match status" value="1"/>
</dbReference>
<dbReference type="AlphaFoldDB" id="A0AB34IS55"/>
<dbReference type="InterPro" id="IPR039249">
    <property type="entry name" value="GPATCH11"/>
</dbReference>
<keyword evidence="4" id="KW-1185">Reference proteome</keyword>
<dbReference type="CDD" id="cd06257">
    <property type="entry name" value="DnaJ"/>
    <property type="match status" value="1"/>
</dbReference>
<dbReference type="SMART" id="SM01173">
    <property type="entry name" value="DUF4187"/>
    <property type="match status" value="1"/>
</dbReference>
<dbReference type="Proteomes" id="UP001515480">
    <property type="component" value="Unassembled WGS sequence"/>
</dbReference>
<evidence type="ECO:0000313" key="4">
    <source>
        <dbReference type="Proteomes" id="UP001515480"/>
    </source>
</evidence>
<dbReference type="EMBL" id="JBGBPQ010000020">
    <property type="protein sequence ID" value="KAL1504103.1"/>
    <property type="molecule type" value="Genomic_DNA"/>
</dbReference>
<dbReference type="PANTHER" id="PTHR21032">
    <property type="entry name" value="G PATCH DOMAIN-CONTAINING PROTEIN 11"/>
    <property type="match status" value="1"/>
</dbReference>
<dbReference type="InterPro" id="IPR001623">
    <property type="entry name" value="DnaJ_domain"/>
</dbReference>
<reference evidence="3 4" key="1">
    <citation type="journal article" date="2024" name="Science">
        <title>Giant polyketide synthase enzymes in the biosynthesis of giant marine polyether toxins.</title>
        <authorList>
            <person name="Fallon T.R."/>
            <person name="Shende V.V."/>
            <person name="Wierzbicki I.H."/>
            <person name="Pendleton A.L."/>
            <person name="Watervoot N.F."/>
            <person name="Auber R.P."/>
            <person name="Gonzalez D.J."/>
            <person name="Wisecaver J.H."/>
            <person name="Moore B.S."/>
        </authorList>
    </citation>
    <scope>NUCLEOTIDE SEQUENCE [LARGE SCALE GENOMIC DNA]</scope>
    <source>
        <strain evidence="3 4">12B1</strain>
    </source>
</reference>
<accession>A0AB34IS55</accession>
<dbReference type="Gene3D" id="1.10.287.110">
    <property type="entry name" value="DnaJ domain"/>
    <property type="match status" value="1"/>
</dbReference>
<gene>
    <name evidence="3" type="ORF">AB1Y20_010513</name>
</gene>
<feature type="domain" description="J" evidence="2">
    <location>
        <begin position="12"/>
        <end position="82"/>
    </location>
</feature>
<dbReference type="Pfam" id="PF13821">
    <property type="entry name" value="DUF4187"/>
    <property type="match status" value="1"/>
</dbReference>
<comment type="caution">
    <text evidence="3">The sequence shown here is derived from an EMBL/GenBank/DDBJ whole genome shotgun (WGS) entry which is preliminary data.</text>
</comment>